<name>A0A1E3XCM9_9BACT</name>
<evidence type="ECO:0000313" key="2">
    <source>
        <dbReference type="Proteomes" id="UP000094056"/>
    </source>
</evidence>
<gene>
    <name evidence="1" type="ORF">SCARUB_01432</name>
</gene>
<accession>A0A1E3XCM9</accession>
<dbReference type="EMBL" id="MAYW01000029">
    <property type="protein sequence ID" value="ODS33395.1"/>
    <property type="molecule type" value="Genomic_DNA"/>
</dbReference>
<comment type="caution">
    <text evidence="1">The sequence shown here is derived from an EMBL/GenBank/DDBJ whole genome shotgun (WGS) entry which is preliminary data.</text>
</comment>
<protein>
    <submittedName>
        <fullName evidence="1">Uncharacterized protein</fullName>
    </submittedName>
</protein>
<evidence type="ECO:0000313" key="1">
    <source>
        <dbReference type="EMBL" id="ODS33395.1"/>
    </source>
</evidence>
<dbReference type="Proteomes" id="UP000094056">
    <property type="component" value="Unassembled WGS sequence"/>
</dbReference>
<proteinExistence type="predicted"/>
<dbReference type="AlphaFoldDB" id="A0A1E3XCM9"/>
<reference evidence="1 2" key="1">
    <citation type="submission" date="2016-07" db="EMBL/GenBank/DDBJ databases">
        <title>Draft genome of Scalindua rubra, obtained from a brine-seawater interface in the Red Sea, sheds light on salt adaptation in anammox bacteria.</title>
        <authorList>
            <person name="Speth D.R."/>
            <person name="Lagkouvardos I."/>
            <person name="Wang Y."/>
            <person name="Qian P.-Y."/>
            <person name="Dutilh B.E."/>
            <person name="Jetten M.S."/>
        </authorList>
    </citation>
    <scope>NUCLEOTIDE SEQUENCE [LARGE SCALE GENOMIC DNA]</scope>
    <source>
        <strain evidence="1">BSI-1</strain>
    </source>
</reference>
<sequence length="112" mass="12704">MRLYLGLESMKLGRGGDHKISQLTGVNVKTIAKGRQELLIKNITPERIRKVGAGRPSIKKKTDVVKLLEELMEGDTAGDPMHVFYITNWFYTTTLYFRYTISFASPSNKLIP</sequence>
<organism evidence="1 2">
    <name type="scientific">Candidatus Scalindua rubra</name>
    <dbReference type="NCBI Taxonomy" id="1872076"/>
    <lineage>
        <taxon>Bacteria</taxon>
        <taxon>Pseudomonadati</taxon>
        <taxon>Planctomycetota</taxon>
        <taxon>Candidatus Brocadiia</taxon>
        <taxon>Candidatus Brocadiales</taxon>
        <taxon>Candidatus Scalinduaceae</taxon>
        <taxon>Candidatus Scalindua</taxon>
    </lineage>
</organism>